<dbReference type="EMBL" id="CYKH01001741">
    <property type="protein sequence ID" value="CUI14974.1"/>
    <property type="molecule type" value="Genomic_DNA"/>
</dbReference>
<organism evidence="2 3">
    <name type="scientific">Bodo saltans</name>
    <name type="common">Flagellated protozoan</name>
    <dbReference type="NCBI Taxonomy" id="75058"/>
    <lineage>
        <taxon>Eukaryota</taxon>
        <taxon>Discoba</taxon>
        <taxon>Euglenozoa</taxon>
        <taxon>Kinetoplastea</taxon>
        <taxon>Metakinetoplastina</taxon>
        <taxon>Eubodonida</taxon>
        <taxon>Bodonidae</taxon>
        <taxon>Bodo</taxon>
    </lineage>
</organism>
<gene>
    <name evidence="2" type="ORF">BSAL_21460</name>
</gene>
<accession>A0A0S4KH66</accession>
<keyword evidence="3" id="KW-1185">Reference proteome</keyword>
<dbReference type="Proteomes" id="UP000051952">
    <property type="component" value="Unassembled WGS sequence"/>
</dbReference>
<reference evidence="3" key="1">
    <citation type="submission" date="2015-09" db="EMBL/GenBank/DDBJ databases">
        <authorList>
            <consortium name="Pathogen Informatics"/>
        </authorList>
    </citation>
    <scope>NUCLEOTIDE SEQUENCE [LARGE SCALE GENOMIC DNA]</scope>
    <source>
        <strain evidence="3">Lake Konstanz</strain>
    </source>
</reference>
<evidence type="ECO:0000256" key="1">
    <source>
        <dbReference type="SAM" id="MobiDB-lite"/>
    </source>
</evidence>
<evidence type="ECO:0000313" key="2">
    <source>
        <dbReference type="EMBL" id="CUI14974.1"/>
    </source>
</evidence>
<evidence type="ECO:0000313" key="3">
    <source>
        <dbReference type="Proteomes" id="UP000051952"/>
    </source>
</evidence>
<dbReference type="AlphaFoldDB" id="A0A0S4KH66"/>
<protein>
    <submittedName>
        <fullName evidence="2">Uncharacterized protein</fullName>
    </submittedName>
</protein>
<feature type="compositionally biased region" description="Polar residues" evidence="1">
    <location>
        <begin position="66"/>
        <end position="78"/>
    </location>
</feature>
<name>A0A0S4KH66_BODSA</name>
<dbReference type="VEuPathDB" id="TriTrypDB:BSAL_21460"/>
<feature type="region of interest" description="Disordered" evidence="1">
    <location>
        <begin position="66"/>
        <end position="96"/>
    </location>
</feature>
<sequence>MGGVCCSGDSFSTEASQSHLRRHRSEQLFMLQKSPRRDTTSTMSPLLHASSRHLLTQDFVPPSTTADLSIDNNHFNAETTTTTGGGSPTTTTTENSAWPAVRLAPSFCEEIQDCRTALPSSFIERSHARHQQQELLAAQAGQGDHNVPAIAVGNPLSPPTSGDDVEEGRPFSLQRSCVDALPQQGSIGVHMMRPLPGGDNLQHVVEALTSIDSTEAHASPGALSTTAAPDAVLHRPSFGGEPRFSSSYTSRGGGRHGIIDASLPATTGSVTEWLRNSQCTTAQWGRSTGTAASTDQRGGGGAVDALLGMSDAFGDGARATLVRF</sequence>
<proteinExistence type="predicted"/>